<sequence length="126" mass="14607">MGVLRVLVLADDWSMQEMLERVLRYRGWSVVSAQDRDRTLRLWRKGSFDVVVADLQIPRGRGWEMVKAIRSVESGLEPRIPIIALADAWRSDCRKDPQDEVVDRYLDKPFRVVALYSTIEEFVGQG</sequence>
<feature type="modified residue" description="4-aspartylphosphate" evidence="2">
    <location>
        <position position="54"/>
    </location>
</feature>
<keyword evidence="1 2" id="KW-0597">Phosphoprotein</keyword>
<dbReference type="PANTHER" id="PTHR44591">
    <property type="entry name" value="STRESS RESPONSE REGULATOR PROTEIN 1"/>
    <property type="match status" value="1"/>
</dbReference>
<reference evidence="4 5" key="1">
    <citation type="journal article" date="2016" name="C (Basel)">
        <title>Selective Growth of and Electricity Production by Marine Exoelectrogenic Bacteria in Self-Aggregated Hydrogel of Microbially Reduced Graphene Oxide.</title>
        <authorList>
            <person name="Yoshida N."/>
            <person name="Goto Y."/>
            <person name="Miyata Y."/>
        </authorList>
    </citation>
    <scope>NUCLEOTIDE SEQUENCE [LARGE SCALE GENOMIC DNA]</scope>
    <source>
        <strain evidence="4 5">NIT-T3</strain>
    </source>
</reference>
<reference evidence="4 5" key="2">
    <citation type="journal article" date="2021" name="Int. J. Syst. Evol. Microbiol.">
        <title>Isolation and Polyphasic Characterization of Desulfuromonas versatilis sp. Nov., an Electrogenic Bacteria Capable of Versatile Metabolism Isolated from a Graphene Oxide-Reducing Enrichment Culture.</title>
        <authorList>
            <person name="Xie L."/>
            <person name="Yoshida N."/>
            <person name="Ishii S."/>
            <person name="Meng L."/>
        </authorList>
    </citation>
    <scope>NUCLEOTIDE SEQUENCE [LARGE SCALE GENOMIC DNA]</scope>
    <source>
        <strain evidence="4 5">NIT-T3</strain>
    </source>
</reference>
<dbReference type="Proteomes" id="UP001319827">
    <property type="component" value="Chromosome"/>
</dbReference>
<proteinExistence type="predicted"/>
<evidence type="ECO:0000313" key="4">
    <source>
        <dbReference type="EMBL" id="BCR04000.1"/>
    </source>
</evidence>
<dbReference type="Pfam" id="PF00072">
    <property type="entry name" value="Response_reg"/>
    <property type="match status" value="1"/>
</dbReference>
<dbReference type="InterPro" id="IPR050595">
    <property type="entry name" value="Bact_response_regulator"/>
</dbReference>
<evidence type="ECO:0000256" key="2">
    <source>
        <dbReference type="PROSITE-ProRule" id="PRU00169"/>
    </source>
</evidence>
<evidence type="ECO:0000313" key="5">
    <source>
        <dbReference type="Proteomes" id="UP001319827"/>
    </source>
</evidence>
<dbReference type="SUPFAM" id="SSF52172">
    <property type="entry name" value="CheY-like"/>
    <property type="match status" value="1"/>
</dbReference>
<dbReference type="RefSeq" id="WP_221251431.1">
    <property type="nucleotide sequence ID" value="NZ_AP024355.1"/>
</dbReference>
<dbReference type="InterPro" id="IPR001789">
    <property type="entry name" value="Sig_transdc_resp-reg_receiver"/>
</dbReference>
<protein>
    <recommendedName>
        <fullName evidence="3">Response regulatory domain-containing protein</fullName>
    </recommendedName>
</protein>
<dbReference type="Gene3D" id="3.40.50.2300">
    <property type="match status" value="1"/>
</dbReference>
<keyword evidence="5" id="KW-1185">Reference proteome</keyword>
<gene>
    <name evidence="4" type="ORF">DESUT3_10690</name>
</gene>
<evidence type="ECO:0000256" key="1">
    <source>
        <dbReference type="ARBA" id="ARBA00022553"/>
    </source>
</evidence>
<dbReference type="InterPro" id="IPR011006">
    <property type="entry name" value="CheY-like_superfamily"/>
</dbReference>
<organism evidence="4 5">
    <name type="scientific">Desulfuromonas versatilis</name>
    <dbReference type="NCBI Taxonomy" id="2802975"/>
    <lineage>
        <taxon>Bacteria</taxon>
        <taxon>Pseudomonadati</taxon>
        <taxon>Thermodesulfobacteriota</taxon>
        <taxon>Desulfuromonadia</taxon>
        <taxon>Desulfuromonadales</taxon>
        <taxon>Desulfuromonadaceae</taxon>
        <taxon>Desulfuromonas</taxon>
    </lineage>
</organism>
<dbReference type="EMBL" id="AP024355">
    <property type="protein sequence ID" value="BCR04000.1"/>
    <property type="molecule type" value="Genomic_DNA"/>
</dbReference>
<name>A0ABM8HPN8_9BACT</name>
<dbReference type="SMART" id="SM00448">
    <property type="entry name" value="REC"/>
    <property type="match status" value="1"/>
</dbReference>
<feature type="domain" description="Response regulatory" evidence="3">
    <location>
        <begin position="5"/>
        <end position="123"/>
    </location>
</feature>
<dbReference type="PROSITE" id="PS50110">
    <property type="entry name" value="RESPONSE_REGULATORY"/>
    <property type="match status" value="1"/>
</dbReference>
<accession>A0ABM8HPN8</accession>
<dbReference type="PANTHER" id="PTHR44591:SF3">
    <property type="entry name" value="RESPONSE REGULATORY DOMAIN-CONTAINING PROTEIN"/>
    <property type="match status" value="1"/>
</dbReference>
<evidence type="ECO:0000259" key="3">
    <source>
        <dbReference type="PROSITE" id="PS50110"/>
    </source>
</evidence>